<dbReference type="GO" id="GO:0052689">
    <property type="term" value="F:carboxylic ester hydrolase activity"/>
    <property type="evidence" value="ECO:0007669"/>
    <property type="project" value="TreeGrafter"/>
</dbReference>
<evidence type="ECO:0000313" key="5">
    <source>
        <dbReference type="EMBL" id="CAD0087521.1"/>
    </source>
</evidence>
<dbReference type="OrthoDB" id="408631at2759"/>
<dbReference type="EMBL" id="CAIJEO010000002">
    <property type="protein sequence ID" value="CAD0087521.1"/>
    <property type="molecule type" value="Genomic_DNA"/>
</dbReference>
<dbReference type="Gene3D" id="3.40.50.1820">
    <property type="entry name" value="alpha/beta hydrolase"/>
    <property type="match status" value="2"/>
</dbReference>
<dbReference type="Pfam" id="PF00135">
    <property type="entry name" value="COesterase"/>
    <property type="match status" value="1"/>
</dbReference>
<accession>A0A9N8JHL2</accession>
<dbReference type="PANTHER" id="PTHR43918:SF4">
    <property type="entry name" value="CARBOXYLIC ESTER HYDROLASE"/>
    <property type="match status" value="1"/>
</dbReference>
<dbReference type="InterPro" id="IPR002018">
    <property type="entry name" value="CarbesteraseB"/>
</dbReference>
<gene>
    <name evidence="5" type="ORF">AWRI4233_LOCUS1432</name>
</gene>
<comment type="caution">
    <text evidence="5">The sequence shown here is derived from an EMBL/GenBank/DDBJ whole genome shotgun (WGS) entry which is preliminary data.</text>
</comment>
<evidence type="ECO:0000256" key="1">
    <source>
        <dbReference type="ARBA" id="ARBA00005964"/>
    </source>
</evidence>
<reference evidence="5" key="1">
    <citation type="submission" date="2020-06" db="EMBL/GenBank/DDBJ databases">
        <authorList>
            <person name="Onetto C."/>
        </authorList>
    </citation>
    <scope>NUCLEOTIDE SEQUENCE</scope>
</reference>
<organism evidence="5 6">
    <name type="scientific">Aureobasidium mustum</name>
    <dbReference type="NCBI Taxonomy" id="2773714"/>
    <lineage>
        <taxon>Eukaryota</taxon>
        <taxon>Fungi</taxon>
        <taxon>Dikarya</taxon>
        <taxon>Ascomycota</taxon>
        <taxon>Pezizomycotina</taxon>
        <taxon>Dothideomycetes</taxon>
        <taxon>Dothideomycetidae</taxon>
        <taxon>Dothideales</taxon>
        <taxon>Saccotheciaceae</taxon>
        <taxon>Aureobasidium</taxon>
    </lineage>
</organism>
<comment type="similarity">
    <text evidence="1 3">Belongs to the type-B carboxylesterase/lipase family.</text>
</comment>
<evidence type="ECO:0000313" key="6">
    <source>
        <dbReference type="Proteomes" id="UP000714618"/>
    </source>
</evidence>
<dbReference type="EC" id="3.1.1.-" evidence="3"/>
<protein>
    <recommendedName>
        <fullName evidence="3">Carboxylic ester hydrolase</fullName>
        <ecNumber evidence="3">3.1.1.-</ecNumber>
    </recommendedName>
</protein>
<evidence type="ECO:0000256" key="3">
    <source>
        <dbReference type="RuleBase" id="RU361235"/>
    </source>
</evidence>
<keyword evidence="2 3" id="KW-0378">Hydrolase</keyword>
<feature type="non-terminal residue" evidence="5">
    <location>
        <position position="478"/>
    </location>
</feature>
<dbReference type="PANTHER" id="PTHR43918">
    <property type="entry name" value="ACETYLCHOLINESTERASE"/>
    <property type="match status" value="1"/>
</dbReference>
<evidence type="ECO:0000256" key="2">
    <source>
        <dbReference type="ARBA" id="ARBA00022801"/>
    </source>
</evidence>
<dbReference type="AlphaFoldDB" id="A0A9N8JHL2"/>
<dbReference type="SUPFAM" id="SSF53474">
    <property type="entry name" value="alpha/beta-Hydrolases"/>
    <property type="match status" value="1"/>
</dbReference>
<dbReference type="InterPro" id="IPR050654">
    <property type="entry name" value="AChE-related_enzymes"/>
</dbReference>
<dbReference type="PROSITE" id="PS00941">
    <property type="entry name" value="CARBOXYLESTERASE_B_2"/>
    <property type="match status" value="1"/>
</dbReference>
<proteinExistence type="inferred from homology"/>
<name>A0A9N8JHL2_9PEZI</name>
<dbReference type="InterPro" id="IPR019819">
    <property type="entry name" value="Carboxylesterase_B_CS"/>
</dbReference>
<keyword evidence="6" id="KW-1185">Reference proteome</keyword>
<feature type="domain" description="Carboxylesterase type B" evidence="4">
    <location>
        <begin position="1"/>
        <end position="341"/>
    </location>
</feature>
<dbReference type="InterPro" id="IPR019826">
    <property type="entry name" value="Carboxylesterase_B_AS"/>
</dbReference>
<evidence type="ECO:0000259" key="4">
    <source>
        <dbReference type="Pfam" id="PF00135"/>
    </source>
</evidence>
<dbReference type="PROSITE" id="PS00122">
    <property type="entry name" value="CARBOXYLESTERASE_B_1"/>
    <property type="match status" value="1"/>
</dbReference>
<dbReference type="Proteomes" id="UP000714618">
    <property type="component" value="Unassembled WGS sequence"/>
</dbReference>
<dbReference type="InterPro" id="IPR029058">
    <property type="entry name" value="AB_hydrolase_fold"/>
</dbReference>
<sequence length="478" mass="52312">PVVQTTSGKTHGIVENNVQQFLGIPYARPPINDLRWEPPQTLPHEARKTIVNATQFPPSCPQNPIGLPIFNKDVPQFQIEGYNSTNSTSEDCLTLNIWSPTTKPSGNYPVIIFLYGGHFTTGGNNVPYQIPAQWVERTQSHIVVSPNYRVNLFGFPNAPGLSEQNVGLLDQRAAVEWVSKNIAAFGGDPSRITLWGQSAGAASVDFYNFAYHNDPIVSSLIMDSGSSYTPAIIEDSAHSNFTYMASQLGCGNATTSDKEMLSCMRKVDVSVLEKFLSDHRSTTPSVAFLPVADEKVAFSNYTQRALDGFQARLPAIIGGNAQDGVPFAPYNASGVNTTVSLYQNLANFFCPQTQTIENRQLAGLPTYRYYYHGNFSNISPRGWEGAYHCAELPLIMGTFNNYRGVSSGFENATSIAMQDAYLAFATHGTKGLAKENWQPYLKLGQATVRAFGDGTPAMNSDLTYLEALCDGYHPAFSL</sequence>